<accession>A0A8X6KFC4</accession>
<organism evidence="1 2">
    <name type="scientific">Trichonephila clavata</name>
    <name type="common">Joro spider</name>
    <name type="synonym">Nephila clavata</name>
    <dbReference type="NCBI Taxonomy" id="2740835"/>
    <lineage>
        <taxon>Eukaryota</taxon>
        <taxon>Metazoa</taxon>
        <taxon>Ecdysozoa</taxon>
        <taxon>Arthropoda</taxon>
        <taxon>Chelicerata</taxon>
        <taxon>Arachnida</taxon>
        <taxon>Araneae</taxon>
        <taxon>Araneomorphae</taxon>
        <taxon>Entelegynae</taxon>
        <taxon>Araneoidea</taxon>
        <taxon>Nephilidae</taxon>
        <taxon>Trichonephila</taxon>
    </lineage>
</organism>
<comment type="caution">
    <text evidence="1">The sequence shown here is derived from an EMBL/GenBank/DDBJ whole genome shotgun (WGS) entry which is preliminary data.</text>
</comment>
<dbReference type="AlphaFoldDB" id="A0A8X6KFC4"/>
<gene>
    <name evidence="1" type="ORF">TNCT_69311</name>
</gene>
<evidence type="ECO:0000313" key="2">
    <source>
        <dbReference type="Proteomes" id="UP000887116"/>
    </source>
</evidence>
<dbReference type="EMBL" id="BMAO01020838">
    <property type="protein sequence ID" value="GFQ70248.1"/>
    <property type="molecule type" value="Genomic_DNA"/>
</dbReference>
<evidence type="ECO:0000313" key="1">
    <source>
        <dbReference type="EMBL" id="GFQ70248.1"/>
    </source>
</evidence>
<proteinExistence type="predicted"/>
<protein>
    <submittedName>
        <fullName evidence="1">Uncharacterized protein</fullName>
    </submittedName>
</protein>
<keyword evidence="2" id="KW-1185">Reference proteome</keyword>
<reference evidence="1" key="1">
    <citation type="submission" date="2020-07" db="EMBL/GenBank/DDBJ databases">
        <title>Multicomponent nature underlies the extraordinary mechanical properties of spider dragline silk.</title>
        <authorList>
            <person name="Kono N."/>
            <person name="Nakamura H."/>
            <person name="Mori M."/>
            <person name="Yoshida Y."/>
            <person name="Ohtoshi R."/>
            <person name="Malay A.D."/>
            <person name="Moran D.A.P."/>
            <person name="Tomita M."/>
            <person name="Numata K."/>
            <person name="Arakawa K."/>
        </authorList>
    </citation>
    <scope>NUCLEOTIDE SEQUENCE</scope>
</reference>
<name>A0A8X6KFC4_TRICU</name>
<dbReference type="Proteomes" id="UP000887116">
    <property type="component" value="Unassembled WGS sequence"/>
</dbReference>
<sequence>MVFRTADKMAAAKVRTSSHYPFEKGYCWMTGPFEQKEDWCHFGTQQYANTPTVSPISSFLLVDATMILKIRFDGFGKDCHFWRWFSNSSKLWEEWKLFF</sequence>